<evidence type="ECO:0000313" key="2">
    <source>
        <dbReference type="EMBL" id="KXA35695.1"/>
    </source>
</evidence>
<organism evidence="2 3">
    <name type="scientific">Prevotella corporis</name>
    <dbReference type="NCBI Taxonomy" id="28128"/>
    <lineage>
        <taxon>Bacteria</taxon>
        <taxon>Pseudomonadati</taxon>
        <taxon>Bacteroidota</taxon>
        <taxon>Bacteroidia</taxon>
        <taxon>Bacteroidales</taxon>
        <taxon>Prevotellaceae</taxon>
        <taxon>Prevotella</taxon>
    </lineage>
</organism>
<proteinExistence type="predicted"/>
<sequence>MNKKIFLCTVFCLLNIVTGYACTAAVVTGKVTKDGRPLLWKVRDTDNLQNSMKFFKGTKYDFFGIVDCNARSNEEIWMGTNSTGFAIMNTQSFNLEETKNGIEPGDKNGNLMFRALNVCSTVDEFKHFLDSTSLDGLCANFGVIDAKGGAGWFEVSTRSYQFFDANDPTIAPNGYLARTNFSFTGTEHEGLGYVRYQTDDETLAKAALTHSITSDWIFSSLARSFRNPKLGIDLRDGNHNKPNTTGWFIDQDFISRSGTACSAIIQGVKVNENPELTTMWTVLGYPPVSTAFPFWLKDAQTILPSLYTSAPEEPVTIFGKKVDALKEEVYSFHEGIGSERYFNWDVLYNKQGNGIMQKLEPVEKEIFKRTNDIKERWYQKGKINSKELKALYGSLSDYVTQSYQQLFGL</sequence>
<comment type="caution">
    <text evidence="2">The sequence shown here is derived from an EMBL/GenBank/DDBJ whole genome shotgun (WGS) entry which is preliminary data.</text>
</comment>
<dbReference type="Proteomes" id="UP000070533">
    <property type="component" value="Unassembled WGS sequence"/>
</dbReference>
<keyword evidence="1" id="KW-0732">Signal</keyword>
<name>A0A133PZ91_9BACT</name>
<dbReference type="AlphaFoldDB" id="A0A133PZ91"/>
<accession>A0A133PZ91</accession>
<feature type="signal peptide" evidence="1">
    <location>
        <begin position="1"/>
        <end position="23"/>
    </location>
</feature>
<dbReference type="eggNOG" id="COG3049">
    <property type="taxonomic scope" value="Bacteria"/>
</dbReference>
<reference evidence="3" key="1">
    <citation type="submission" date="2016-01" db="EMBL/GenBank/DDBJ databases">
        <authorList>
            <person name="Mitreva M."/>
            <person name="Pepin K.H."/>
            <person name="Mihindukulasuriya K.A."/>
            <person name="Fulton R."/>
            <person name="Fronick C."/>
            <person name="O'Laughlin M."/>
            <person name="Miner T."/>
            <person name="Herter B."/>
            <person name="Rosa B.A."/>
            <person name="Cordes M."/>
            <person name="Tomlinson C."/>
            <person name="Wollam A."/>
            <person name="Palsikar V.B."/>
            <person name="Mardis E.R."/>
            <person name="Wilson R.K."/>
        </authorList>
    </citation>
    <scope>NUCLEOTIDE SEQUENCE [LARGE SCALE GENOMIC DNA]</scope>
    <source>
        <strain evidence="3">MJR7716</strain>
    </source>
</reference>
<dbReference type="EMBL" id="LRQG01000179">
    <property type="protein sequence ID" value="KXA35695.1"/>
    <property type="molecule type" value="Genomic_DNA"/>
</dbReference>
<feature type="chain" id="PRO_5007458600" description="Acyl-coenzyme A:6-aminopenicillanic acid acyl-transferase" evidence="1">
    <location>
        <begin position="24"/>
        <end position="409"/>
    </location>
</feature>
<evidence type="ECO:0008006" key="4">
    <source>
        <dbReference type="Google" id="ProtNLM"/>
    </source>
</evidence>
<dbReference type="Gene3D" id="3.60.60.10">
    <property type="entry name" value="Penicillin V Acylase, Chain A"/>
    <property type="match status" value="1"/>
</dbReference>
<keyword evidence="3" id="KW-1185">Reference proteome</keyword>
<dbReference type="OrthoDB" id="238427at2"/>
<dbReference type="RefSeq" id="WP_060941027.1">
    <property type="nucleotide sequence ID" value="NZ_KQ957296.1"/>
</dbReference>
<protein>
    <recommendedName>
        <fullName evidence="4">Acyl-coenzyme A:6-aminopenicillanic acid acyl-transferase</fullName>
    </recommendedName>
</protein>
<evidence type="ECO:0000256" key="1">
    <source>
        <dbReference type="SAM" id="SignalP"/>
    </source>
</evidence>
<evidence type="ECO:0000313" key="3">
    <source>
        <dbReference type="Proteomes" id="UP000070533"/>
    </source>
</evidence>
<dbReference type="PROSITE" id="PS51257">
    <property type="entry name" value="PROKAR_LIPOPROTEIN"/>
    <property type="match status" value="1"/>
</dbReference>
<dbReference type="PATRIC" id="fig|28128.5.peg.2062"/>
<gene>
    <name evidence="2" type="ORF">HMPREF3226_02003</name>
</gene>
<dbReference type="STRING" id="28128.HMPREF3226_02003"/>